<accession>A0A2U2PN34</accession>
<organism evidence="7 8">
    <name type="scientific">Pararcticibacter amylolyticus</name>
    <dbReference type="NCBI Taxonomy" id="2173175"/>
    <lineage>
        <taxon>Bacteria</taxon>
        <taxon>Pseudomonadati</taxon>
        <taxon>Bacteroidota</taxon>
        <taxon>Sphingobacteriia</taxon>
        <taxon>Sphingobacteriales</taxon>
        <taxon>Sphingobacteriaceae</taxon>
        <taxon>Pararcticibacter</taxon>
    </lineage>
</organism>
<dbReference type="AlphaFoldDB" id="A0A2U2PN34"/>
<dbReference type="PROSITE" id="PS51007">
    <property type="entry name" value="CYTC"/>
    <property type="match status" value="1"/>
</dbReference>
<dbReference type="SUPFAM" id="SSF46626">
    <property type="entry name" value="Cytochrome c"/>
    <property type="match status" value="1"/>
</dbReference>
<dbReference type="GO" id="GO:0009055">
    <property type="term" value="F:electron transfer activity"/>
    <property type="evidence" value="ECO:0007669"/>
    <property type="project" value="InterPro"/>
</dbReference>
<sequence length="141" mass="15486">MKLILSFALILFLGLFFFADSSHSAVQQSELTKSITRGKALYMETCITCHQGKGEGAPPAFPPLAKSDFLLKDPVRAIGVVKFGQKGKIMVNGKEYDNMMPPPGLADDEVADVMNYILNSWGNSSKKMITVQMVKAVKEKK</sequence>
<evidence type="ECO:0000313" key="8">
    <source>
        <dbReference type="Proteomes" id="UP000245647"/>
    </source>
</evidence>
<reference evidence="7 8" key="1">
    <citation type="submission" date="2018-04" db="EMBL/GenBank/DDBJ databases">
        <title>Pedobacter chongqingensis sp. nov., isolated from a rottenly hemp rope.</title>
        <authorList>
            <person name="Cai Y."/>
        </authorList>
    </citation>
    <scope>NUCLEOTIDE SEQUENCE [LARGE SCALE GENOMIC DNA]</scope>
    <source>
        <strain evidence="7 8">FJ4-8</strain>
    </source>
</reference>
<evidence type="ECO:0000313" key="7">
    <source>
        <dbReference type="EMBL" id="PWG82692.1"/>
    </source>
</evidence>
<keyword evidence="8" id="KW-1185">Reference proteome</keyword>
<keyword evidence="2 4" id="KW-0479">Metal-binding</keyword>
<dbReference type="PANTHER" id="PTHR35008:SF8">
    <property type="entry name" value="ALCOHOL DEHYDROGENASE CYTOCHROME C SUBUNIT"/>
    <property type="match status" value="1"/>
</dbReference>
<feature type="chain" id="PRO_5015577035" evidence="5">
    <location>
        <begin position="25"/>
        <end position="141"/>
    </location>
</feature>
<evidence type="ECO:0000256" key="4">
    <source>
        <dbReference type="PROSITE-ProRule" id="PRU00433"/>
    </source>
</evidence>
<evidence type="ECO:0000256" key="5">
    <source>
        <dbReference type="SAM" id="SignalP"/>
    </source>
</evidence>
<dbReference type="GO" id="GO:0046872">
    <property type="term" value="F:metal ion binding"/>
    <property type="evidence" value="ECO:0007669"/>
    <property type="project" value="UniProtKB-KW"/>
</dbReference>
<dbReference type="Pfam" id="PF00034">
    <property type="entry name" value="Cytochrom_C"/>
    <property type="match status" value="1"/>
</dbReference>
<evidence type="ECO:0000256" key="2">
    <source>
        <dbReference type="ARBA" id="ARBA00022723"/>
    </source>
</evidence>
<keyword evidence="1 4" id="KW-0349">Heme</keyword>
<dbReference type="PANTHER" id="PTHR35008">
    <property type="entry name" value="BLL4482 PROTEIN-RELATED"/>
    <property type="match status" value="1"/>
</dbReference>
<keyword evidence="3 4" id="KW-0408">Iron</keyword>
<dbReference type="InterPro" id="IPR036909">
    <property type="entry name" value="Cyt_c-like_dom_sf"/>
</dbReference>
<feature type="signal peptide" evidence="5">
    <location>
        <begin position="1"/>
        <end position="24"/>
    </location>
</feature>
<name>A0A2U2PN34_9SPHI</name>
<dbReference type="RefSeq" id="WP_109414110.1">
    <property type="nucleotide sequence ID" value="NZ_QEAS01000001.1"/>
</dbReference>
<comment type="caution">
    <text evidence="7">The sequence shown here is derived from an EMBL/GenBank/DDBJ whole genome shotgun (WGS) entry which is preliminary data.</text>
</comment>
<dbReference type="InterPro" id="IPR009056">
    <property type="entry name" value="Cyt_c-like_dom"/>
</dbReference>
<feature type="domain" description="Cytochrome c" evidence="6">
    <location>
        <begin position="33"/>
        <end position="121"/>
    </location>
</feature>
<dbReference type="Proteomes" id="UP000245647">
    <property type="component" value="Unassembled WGS sequence"/>
</dbReference>
<gene>
    <name evidence="7" type="ORF">DDR33_02220</name>
</gene>
<evidence type="ECO:0000259" key="6">
    <source>
        <dbReference type="PROSITE" id="PS51007"/>
    </source>
</evidence>
<dbReference type="Gene3D" id="1.10.760.10">
    <property type="entry name" value="Cytochrome c-like domain"/>
    <property type="match status" value="1"/>
</dbReference>
<keyword evidence="5" id="KW-0732">Signal</keyword>
<dbReference type="EMBL" id="QEAS01000001">
    <property type="protein sequence ID" value="PWG82692.1"/>
    <property type="molecule type" value="Genomic_DNA"/>
</dbReference>
<dbReference type="InterPro" id="IPR051459">
    <property type="entry name" value="Cytochrome_c-type_DH"/>
</dbReference>
<dbReference type="GO" id="GO:0020037">
    <property type="term" value="F:heme binding"/>
    <property type="evidence" value="ECO:0007669"/>
    <property type="project" value="InterPro"/>
</dbReference>
<protein>
    <submittedName>
        <fullName evidence="7">Cytochrome C</fullName>
    </submittedName>
</protein>
<proteinExistence type="predicted"/>
<dbReference type="OrthoDB" id="9811395at2"/>
<evidence type="ECO:0000256" key="3">
    <source>
        <dbReference type="ARBA" id="ARBA00023004"/>
    </source>
</evidence>
<evidence type="ECO:0000256" key="1">
    <source>
        <dbReference type="ARBA" id="ARBA00022617"/>
    </source>
</evidence>